<dbReference type="InterPro" id="IPR053154">
    <property type="entry name" value="c-di-AMP_regulator"/>
</dbReference>
<dbReference type="Pfam" id="PF07949">
    <property type="entry name" value="YbbR"/>
    <property type="match status" value="2"/>
</dbReference>
<reference evidence="2 3" key="1">
    <citation type="submission" date="2021-02" db="EMBL/GenBank/DDBJ databases">
        <title>Paenibacillus tianjinensis sp. nov.</title>
        <authorList>
            <person name="Liu H."/>
        </authorList>
    </citation>
    <scope>NUCLEOTIDE SEQUENCE [LARGE SCALE GENOMIC DNA]</scope>
    <source>
        <strain evidence="2 3">TB2019</strain>
    </source>
</reference>
<evidence type="ECO:0000313" key="3">
    <source>
        <dbReference type="Proteomes" id="UP000663452"/>
    </source>
</evidence>
<organism evidence="2 3">
    <name type="scientific">Paenibacillus tianjinensis</name>
    <dbReference type="NCBI Taxonomy" id="2810347"/>
    <lineage>
        <taxon>Bacteria</taxon>
        <taxon>Bacillati</taxon>
        <taxon>Bacillota</taxon>
        <taxon>Bacilli</taxon>
        <taxon>Bacillales</taxon>
        <taxon>Paenibacillaceae</taxon>
        <taxon>Paenibacillus</taxon>
    </lineage>
</organism>
<dbReference type="Gene3D" id="2.170.120.40">
    <property type="entry name" value="YbbR-like domain"/>
    <property type="match status" value="2"/>
</dbReference>
<evidence type="ECO:0000313" key="2">
    <source>
        <dbReference type="EMBL" id="QSF44570.1"/>
    </source>
</evidence>
<sequence>MDKWMKNNNFNKILALVFGVILWTIVHVDTAPTNQTTVSTQSKIIENVKIEQVGIDNDKYVYTFDADSVRMEVRGKNSDLNFKLSDAYNVMVDLSDVGPGDTTLPLNYDLPSGVSLVEMIPHEVNVHVELRNTKSFPVTLVTKGKPAEGYQLGTAVIDPAEVEVTLPASELGNVSKVQGTLELDGDSTSITEKKVRLAAYDSSGNEIKNAVIEPSIVSVELPVTLPFKSLPLDVSFTGQLPGSLVLSRVTPEVDTVTAYGSEEALAGLSSYEASLDLSSIKSAGTEQVKLDLKPPEGTAKIEPVAVSVTVSVAQIAERTMENIPIKLEGVGRGLTAVVTDPAAKAVTLTLSGAPTLLDQLDQDNISVVADVGGLAAGVHQVSLQISMPRFISLVNSSQPHIVTIDLQAPATPGTTDKPNTGSAPTPEPSSEPVSGVETDNEPSNSGGAATATPAPTAGTSENSSTPAGSGNANNAASTGGT</sequence>
<feature type="compositionally biased region" description="Low complexity" evidence="1">
    <location>
        <begin position="446"/>
        <end position="481"/>
    </location>
</feature>
<feature type="compositionally biased region" description="Polar residues" evidence="1">
    <location>
        <begin position="412"/>
        <end position="423"/>
    </location>
</feature>
<dbReference type="InterPro" id="IPR012505">
    <property type="entry name" value="YbbR"/>
</dbReference>
<dbReference type="PANTHER" id="PTHR37804">
    <property type="entry name" value="CDAA REGULATORY PROTEIN CDAR"/>
    <property type="match status" value="1"/>
</dbReference>
<name>A0ABX7L8Q2_9BACL</name>
<protein>
    <recommendedName>
        <fullName evidence="4">YbbR domain-containing protein</fullName>
    </recommendedName>
</protein>
<accession>A0ABX7L8Q2</accession>
<dbReference type="RefSeq" id="WP_206102141.1">
    <property type="nucleotide sequence ID" value="NZ_CP070969.1"/>
</dbReference>
<gene>
    <name evidence="2" type="ORF">JRJ22_25870</name>
</gene>
<dbReference type="Gene3D" id="2.170.120.30">
    <property type="match status" value="2"/>
</dbReference>
<proteinExistence type="predicted"/>
<evidence type="ECO:0008006" key="4">
    <source>
        <dbReference type="Google" id="ProtNLM"/>
    </source>
</evidence>
<dbReference type="PANTHER" id="PTHR37804:SF1">
    <property type="entry name" value="CDAA REGULATORY PROTEIN CDAR"/>
    <property type="match status" value="1"/>
</dbReference>
<feature type="region of interest" description="Disordered" evidence="1">
    <location>
        <begin position="408"/>
        <end position="481"/>
    </location>
</feature>
<dbReference type="Proteomes" id="UP000663452">
    <property type="component" value="Chromosome"/>
</dbReference>
<evidence type="ECO:0000256" key="1">
    <source>
        <dbReference type="SAM" id="MobiDB-lite"/>
    </source>
</evidence>
<keyword evidence="3" id="KW-1185">Reference proteome</keyword>
<dbReference type="EMBL" id="CP070969">
    <property type="protein sequence ID" value="QSF44570.1"/>
    <property type="molecule type" value="Genomic_DNA"/>
</dbReference>